<sequence length="231" mass="27320">MALIKLLMMNEYFGLALFLTGIWAVVFILMSQSWQLAIALLPFSMYLLFNPANWSYYVLFCPVLCLLVFDIHVLPADMRWKGWKKYLPYVFSLPFIARFIYYTPALFKDSSTVFKVWCIFIVVLILILVGKMWVGDVIMLLLNRLKLKSVTEIECTFKKQKTERTYRHIRYMVQLTGMEMLETSGFFYWYLKFKNVEEGDSLRFRIKTGWLGLEFISGFPKIVSRKNQTSC</sequence>
<dbReference type="Proteomes" id="UP000198836">
    <property type="component" value="Unassembled WGS sequence"/>
</dbReference>
<reference evidence="3" key="1">
    <citation type="submission" date="2016-10" db="EMBL/GenBank/DDBJ databases">
        <authorList>
            <person name="Varghese N."/>
            <person name="Submissions S."/>
        </authorList>
    </citation>
    <scope>NUCLEOTIDE SEQUENCE [LARGE SCALE GENOMIC DNA]</scope>
    <source>
        <strain evidence="3">DSM 18130</strain>
    </source>
</reference>
<evidence type="ECO:0000313" key="3">
    <source>
        <dbReference type="Proteomes" id="UP000198836"/>
    </source>
</evidence>
<gene>
    <name evidence="2" type="ORF">SAMN04488511_108151</name>
</gene>
<evidence type="ECO:0000256" key="1">
    <source>
        <dbReference type="SAM" id="Phobius"/>
    </source>
</evidence>
<keyword evidence="1" id="KW-0812">Transmembrane</keyword>
<feature type="transmembrane region" description="Helical" evidence="1">
    <location>
        <begin position="54"/>
        <end position="74"/>
    </location>
</feature>
<evidence type="ECO:0000313" key="2">
    <source>
        <dbReference type="EMBL" id="SFA49606.1"/>
    </source>
</evidence>
<feature type="transmembrane region" description="Helical" evidence="1">
    <location>
        <begin position="114"/>
        <end position="142"/>
    </location>
</feature>
<dbReference type="AlphaFoldDB" id="A0A1I0TF35"/>
<dbReference type="OrthoDB" id="752595at2"/>
<protein>
    <submittedName>
        <fullName evidence="2">Uncharacterized protein</fullName>
    </submittedName>
</protein>
<dbReference type="EMBL" id="FOJM01000008">
    <property type="protein sequence ID" value="SFA49606.1"/>
    <property type="molecule type" value="Genomic_DNA"/>
</dbReference>
<organism evidence="2 3">
    <name type="scientific">Pedobacter suwonensis</name>
    <dbReference type="NCBI Taxonomy" id="332999"/>
    <lineage>
        <taxon>Bacteria</taxon>
        <taxon>Pseudomonadati</taxon>
        <taxon>Bacteroidota</taxon>
        <taxon>Sphingobacteriia</taxon>
        <taxon>Sphingobacteriales</taxon>
        <taxon>Sphingobacteriaceae</taxon>
        <taxon>Pedobacter</taxon>
    </lineage>
</organism>
<keyword evidence="1" id="KW-0472">Membrane</keyword>
<feature type="transmembrane region" description="Helical" evidence="1">
    <location>
        <begin position="86"/>
        <end position="102"/>
    </location>
</feature>
<proteinExistence type="predicted"/>
<keyword evidence="1" id="KW-1133">Transmembrane helix</keyword>
<name>A0A1I0TF35_9SPHI</name>
<dbReference type="STRING" id="332999.SAMN04488511_108151"/>
<accession>A0A1I0TF35</accession>
<feature type="transmembrane region" description="Helical" evidence="1">
    <location>
        <begin position="12"/>
        <end position="34"/>
    </location>
</feature>
<keyword evidence="3" id="KW-1185">Reference proteome</keyword>
<dbReference type="RefSeq" id="WP_090983620.1">
    <property type="nucleotide sequence ID" value="NZ_FOJM01000008.1"/>
</dbReference>